<proteinExistence type="predicted"/>
<feature type="transmembrane region" description="Helical" evidence="1">
    <location>
        <begin position="163"/>
        <end position="185"/>
    </location>
</feature>
<feature type="chain" id="PRO_5040476206" evidence="2">
    <location>
        <begin position="22"/>
        <end position="380"/>
    </location>
</feature>
<dbReference type="Proteomes" id="UP000799444">
    <property type="component" value="Unassembled WGS sequence"/>
</dbReference>
<name>A0A9P4R5D0_9PLEO</name>
<reference evidence="3" key="1">
    <citation type="journal article" date="2020" name="Stud. Mycol.">
        <title>101 Dothideomycetes genomes: a test case for predicting lifestyles and emergence of pathogens.</title>
        <authorList>
            <person name="Haridas S."/>
            <person name="Albert R."/>
            <person name="Binder M."/>
            <person name="Bloem J."/>
            <person name="Labutti K."/>
            <person name="Salamov A."/>
            <person name="Andreopoulos B."/>
            <person name="Baker S."/>
            <person name="Barry K."/>
            <person name="Bills G."/>
            <person name="Bluhm B."/>
            <person name="Cannon C."/>
            <person name="Castanera R."/>
            <person name="Culley D."/>
            <person name="Daum C."/>
            <person name="Ezra D."/>
            <person name="Gonzalez J."/>
            <person name="Henrissat B."/>
            <person name="Kuo A."/>
            <person name="Liang C."/>
            <person name="Lipzen A."/>
            <person name="Lutzoni F."/>
            <person name="Magnuson J."/>
            <person name="Mondo S."/>
            <person name="Nolan M."/>
            <person name="Ohm R."/>
            <person name="Pangilinan J."/>
            <person name="Park H.-J."/>
            <person name="Ramirez L."/>
            <person name="Alfaro M."/>
            <person name="Sun H."/>
            <person name="Tritt A."/>
            <person name="Yoshinaga Y."/>
            <person name="Zwiers L.-H."/>
            <person name="Turgeon B."/>
            <person name="Goodwin S."/>
            <person name="Spatafora J."/>
            <person name="Crous P."/>
            <person name="Grigoriev I."/>
        </authorList>
    </citation>
    <scope>NUCLEOTIDE SEQUENCE</scope>
    <source>
        <strain evidence="3">CBS 125425</strain>
    </source>
</reference>
<evidence type="ECO:0000313" key="4">
    <source>
        <dbReference type="Proteomes" id="UP000799444"/>
    </source>
</evidence>
<evidence type="ECO:0000313" key="3">
    <source>
        <dbReference type="EMBL" id="KAF2737123.1"/>
    </source>
</evidence>
<gene>
    <name evidence="3" type="ORF">EJ04DRAFT_510483</name>
</gene>
<keyword evidence="2" id="KW-0732">Signal</keyword>
<feature type="transmembrane region" description="Helical" evidence="1">
    <location>
        <begin position="109"/>
        <end position="127"/>
    </location>
</feature>
<keyword evidence="1" id="KW-0472">Membrane</keyword>
<keyword evidence="1" id="KW-0812">Transmembrane</keyword>
<feature type="transmembrane region" description="Helical" evidence="1">
    <location>
        <begin position="285"/>
        <end position="306"/>
    </location>
</feature>
<evidence type="ECO:0000256" key="1">
    <source>
        <dbReference type="SAM" id="Phobius"/>
    </source>
</evidence>
<accession>A0A9P4R5D0</accession>
<keyword evidence="1" id="KW-1133">Transmembrane helix</keyword>
<dbReference type="OrthoDB" id="10669087at2759"/>
<sequence length="380" mass="43339">MYILRSLLVFVTVFLWFCADMQEPERWDVTAMPSLLGPGSYLAWMVTGIDSFWDSGIASLFRERHFRTLLNFRIDEEYGTHQRVHMRTSQFQDGASHKRALEDRRPTPVLQLLTFVAYAVVSSCYLLDILIAQGLTPDTIAHADALFLITSTVLFFLLPLNPFLVRVMALAAYVVVSIGLLWVIWHPKKLTSHSALHADAIFLETATILLSGVLMGIYLLDLLLVAVFAYKLSNFPAVGCGIIQTYFFIGILGFTILTNPWLRLWGMRTERLPGNRNVPKIDPKVITSVLYVTATLIAYILSYTRLEAARHCARLRLRAPWPETSYKLSEIDQVFAFGLALASLLYSRRRELLRICKKTGLQTRIALRRTRRLLPKRKTV</sequence>
<comment type="caution">
    <text evidence="3">The sequence shown here is derived from an EMBL/GenBank/DDBJ whole genome shotgun (WGS) entry which is preliminary data.</text>
</comment>
<keyword evidence="4" id="KW-1185">Reference proteome</keyword>
<feature type="transmembrane region" description="Helical" evidence="1">
    <location>
        <begin position="242"/>
        <end position="264"/>
    </location>
</feature>
<feature type="signal peptide" evidence="2">
    <location>
        <begin position="1"/>
        <end position="21"/>
    </location>
</feature>
<dbReference type="EMBL" id="ML996118">
    <property type="protein sequence ID" value="KAF2737123.1"/>
    <property type="molecule type" value="Genomic_DNA"/>
</dbReference>
<protein>
    <submittedName>
        <fullName evidence="3">Uncharacterized protein</fullName>
    </submittedName>
</protein>
<evidence type="ECO:0000256" key="2">
    <source>
        <dbReference type="SAM" id="SignalP"/>
    </source>
</evidence>
<organism evidence="3 4">
    <name type="scientific">Polyplosphaeria fusca</name>
    <dbReference type="NCBI Taxonomy" id="682080"/>
    <lineage>
        <taxon>Eukaryota</taxon>
        <taxon>Fungi</taxon>
        <taxon>Dikarya</taxon>
        <taxon>Ascomycota</taxon>
        <taxon>Pezizomycotina</taxon>
        <taxon>Dothideomycetes</taxon>
        <taxon>Pleosporomycetidae</taxon>
        <taxon>Pleosporales</taxon>
        <taxon>Tetraplosphaeriaceae</taxon>
        <taxon>Polyplosphaeria</taxon>
    </lineage>
</organism>
<feature type="transmembrane region" description="Helical" evidence="1">
    <location>
        <begin position="139"/>
        <end position="157"/>
    </location>
</feature>
<dbReference type="AlphaFoldDB" id="A0A9P4R5D0"/>
<feature type="transmembrane region" description="Helical" evidence="1">
    <location>
        <begin position="206"/>
        <end position="230"/>
    </location>
</feature>